<gene>
    <name evidence="1" type="ORF">HNP47_000806</name>
</gene>
<evidence type="ECO:0000313" key="1">
    <source>
        <dbReference type="EMBL" id="MBB5770837.1"/>
    </source>
</evidence>
<evidence type="ECO:0000313" key="2">
    <source>
        <dbReference type="Proteomes" id="UP000556201"/>
    </source>
</evidence>
<proteinExistence type="predicted"/>
<dbReference type="Proteomes" id="UP000556201">
    <property type="component" value="Unassembled WGS sequence"/>
</dbReference>
<accession>A0A7W9FSM2</accession>
<protein>
    <recommendedName>
        <fullName evidence="3">TIR domain-containing protein</fullName>
    </recommendedName>
</protein>
<name>A0A7W9FSM2_BREVE</name>
<dbReference type="AlphaFoldDB" id="A0A7W9FSM2"/>
<dbReference type="EMBL" id="JACHLJ010000001">
    <property type="protein sequence ID" value="MBB5770837.1"/>
    <property type="molecule type" value="Genomic_DNA"/>
</dbReference>
<reference evidence="1 2" key="1">
    <citation type="submission" date="2020-08" db="EMBL/GenBank/DDBJ databases">
        <title>Functional genomics of gut bacteria from endangered species of beetles.</title>
        <authorList>
            <person name="Carlos-Shanley C."/>
        </authorList>
    </citation>
    <scope>NUCLEOTIDE SEQUENCE [LARGE SCALE GENOMIC DNA]</scope>
    <source>
        <strain evidence="1 2">S00192</strain>
    </source>
</reference>
<evidence type="ECO:0008006" key="3">
    <source>
        <dbReference type="Google" id="ProtNLM"/>
    </source>
</evidence>
<dbReference type="RefSeq" id="WP_184278438.1">
    <property type="nucleotide sequence ID" value="NZ_JACHLJ010000001.1"/>
</dbReference>
<organism evidence="1 2">
    <name type="scientific">Brevundimonas vesicularis</name>
    <name type="common">Pseudomonas vesicularis</name>
    <dbReference type="NCBI Taxonomy" id="41276"/>
    <lineage>
        <taxon>Bacteria</taxon>
        <taxon>Pseudomonadati</taxon>
        <taxon>Pseudomonadota</taxon>
        <taxon>Alphaproteobacteria</taxon>
        <taxon>Caulobacterales</taxon>
        <taxon>Caulobacteraceae</taxon>
        <taxon>Brevundimonas</taxon>
    </lineage>
</organism>
<comment type="caution">
    <text evidence="1">The sequence shown here is derived from an EMBL/GenBank/DDBJ whole genome shotgun (WGS) entry which is preliminary data.</text>
</comment>
<sequence>MTQAPTPGPLSGDDVKLLVKGDLLMSPNRQHVLRFCRVYEPYDYHDKAGVWLSGDSGKETLIRDTHYGDFNFIGRPDESGWMPWSGGENPVPGRMVEVRWTNGLVEQYYSDIVSWRKGGVMVEAFRLAPTSPVEASGPERETVFDGEAHDLVQTAQALAIAIERVPDWLMNDNLLTAHCHAEVLIADLPAALRPQPSGETRSGVYVASRASVPARGEMWRTLRAGGAPIISTWIDEDGEGQSHDLGELWERILREVNSAERLILYVEPDDFPLKGAFIEVGMALAAGVPVFVVSPGVALDARSLRPLGSWALHPLVTLCQTMGDALHGSKPALLSARPLALGGQQGNDRGRIEAIVREAVIAASVDVPEKFADRAAMRFEITQNATDALVSALSTTPARAEAQDEDTPCTDCGDTGVTHQTERRCSCQEAEAQDEGAAGDLRTILRNVVAHATGGSVLNGDELGLNDICCRITQMRNKVYLAGKDSAHPSPTPAADADRMRIAVEALEPFARRADYWEQVNGKGGSDRAETSHAIGDFKKARQALAALKSEGK</sequence>